<evidence type="ECO:0000313" key="3">
    <source>
        <dbReference type="Proteomes" id="UP001457282"/>
    </source>
</evidence>
<dbReference type="Proteomes" id="UP001457282">
    <property type="component" value="Unassembled WGS sequence"/>
</dbReference>
<name>A0AAW1YK49_RUBAR</name>
<evidence type="ECO:0000313" key="2">
    <source>
        <dbReference type="EMBL" id="KAK9949007.1"/>
    </source>
</evidence>
<dbReference type="EMBL" id="JBEDUW010000001">
    <property type="protein sequence ID" value="KAK9949007.1"/>
    <property type="molecule type" value="Genomic_DNA"/>
</dbReference>
<sequence length="196" mass="22322">MDTGESSGTASVITTIIKEDGKIKPPRREAPMGRKGERNSERYIPENNVSRIPITSVGIWLELEKALDKRKILDQWVESLVLAGAITWGKLEPQDMQVFFESTLTEGHYANECPQKNKRTTKALLFEEYEDIVEEANLKGYEVAYSDEEDNRSVYSAYITEEGDSFLESDTESEEVYQERSKSSKLKIGKKALQKK</sequence>
<feature type="compositionally biased region" description="Polar residues" evidence="1">
    <location>
        <begin position="1"/>
        <end position="14"/>
    </location>
</feature>
<protein>
    <submittedName>
        <fullName evidence="2">Uncharacterized protein</fullName>
    </submittedName>
</protein>
<proteinExistence type="predicted"/>
<reference evidence="2 3" key="1">
    <citation type="journal article" date="2023" name="G3 (Bethesda)">
        <title>A chromosome-length genome assembly and annotation of blackberry (Rubus argutus, cv. 'Hillquist').</title>
        <authorList>
            <person name="Bruna T."/>
            <person name="Aryal R."/>
            <person name="Dudchenko O."/>
            <person name="Sargent D.J."/>
            <person name="Mead D."/>
            <person name="Buti M."/>
            <person name="Cavallini A."/>
            <person name="Hytonen T."/>
            <person name="Andres J."/>
            <person name="Pham M."/>
            <person name="Weisz D."/>
            <person name="Mascagni F."/>
            <person name="Usai G."/>
            <person name="Natali L."/>
            <person name="Bassil N."/>
            <person name="Fernandez G.E."/>
            <person name="Lomsadze A."/>
            <person name="Armour M."/>
            <person name="Olukolu B."/>
            <person name="Poorten T."/>
            <person name="Britton C."/>
            <person name="Davik J."/>
            <person name="Ashrafi H."/>
            <person name="Aiden E.L."/>
            <person name="Borodovsky M."/>
            <person name="Worthington M."/>
        </authorList>
    </citation>
    <scope>NUCLEOTIDE SEQUENCE [LARGE SCALE GENOMIC DNA]</scope>
    <source>
        <strain evidence="2">PI 553951</strain>
    </source>
</reference>
<dbReference type="AlphaFoldDB" id="A0AAW1YK49"/>
<keyword evidence="3" id="KW-1185">Reference proteome</keyword>
<evidence type="ECO:0000256" key="1">
    <source>
        <dbReference type="SAM" id="MobiDB-lite"/>
    </source>
</evidence>
<comment type="caution">
    <text evidence="2">The sequence shown here is derived from an EMBL/GenBank/DDBJ whole genome shotgun (WGS) entry which is preliminary data.</text>
</comment>
<organism evidence="2 3">
    <name type="scientific">Rubus argutus</name>
    <name type="common">Southern blackberry</name>
    <dbReference type="NCBI Taxonomy" id="59490"/>
    <lineage>
        <taxon>Eukaryota</taxon>
        <taxon>Viridiplantae</taxon>
        <taxon>Streptophyta</taxon>
        <taxon>Embryophyta</taxon>
        <taxon>Tracheophyta</taxon>
        <taxon>Spermatophyta</taxon>
        <taxon>Magnoliopsida</taxon>
        <taxon>eudicotyledons</taxon>
        <taxon>Gunneridae</taxon>
        <taxon>Pentapetalae</taxon>
        <taxon>rosids</taxon>
        <taxon>fabids</taxon>
        <taxon>Rosales</taxon>
        <taxon>Rosaceae</taxon>
        <taxon>Rosoideae</taxon>
        <taxon>Rosoideae incertae sedis</taxon>
        <taxon>Rubus</taxon>
    </lineage>
</organism>
<feature type="compositionally biased region" description="Basic and acidic residues" evidence="1">
    <location>
        <begin position="17"/>
        <end position="42"/>
    </location>
</feature>
<gene>
    <name evidence="2" type="ORF">M0R45_004555</name>
</gene>
<feature type="region of interest" description="Disordered" evidence="1">
    <location>
        <begin position="1"/>
        <end position="42"/>
    </location>
</feature>
<accession>A0AAW1YK49</accession>